<comment type="caution">
    <text evidence="3">The sequence shown here is derived from an EMBL/GenBank/DDBJ whole genome shotgun (WGS) entry which is preliminary data.</text>
</comment>
<keyword evidence="4" id="KW-1185">Reference proteome</keyword>
<evidence type="ECO:0000313" key="3">
    <source>
        <dbReference type="EMBL" id="RAG86344.1"/>
    </source>
</evidence>
<dbReference type="Gene3D" id="3.40.50.300">
    <property type="entry name" value="P-loop containing nucleotide triphosphate hydrolases"/>
    <property type="match status" value="1"/>
</dbReference>
<feature type="domain" description="APS kinase" evidence="2">
    <location>
        <begin position="2"/>
        <end position="147"/>
    </location>
</feature>
<dbReference type="InterPro" id="IPR059117">
    <property type="entry name" value="APS_kinase_dom"/>
</dbReference>
<dbReference type="GO" id="GO:0004781">
    <property type="term" value="F:sulfate adenylyltransferase (ATP) activity"/>
    <property type="evidence" value="ECO:0007669"/>
    <property type="project" value="TreeGrafter"/>
</dbReference>
<dbReference type="InterPro" id="IPR050512">
    <property type="entry name" value="Sulf_AdTrans/APS_kinase"/>
</dbReference>
<sequence length="172" mass="18981">MITWLIGMSGAGKTTIGTRVASRLKEQRPQTVYLDGDILREVWGDAPGHSVPGRALNAHRISHLCAMLDRQGLDVVAAVLSIFPEWQAWNREHFSSYYEVFLDVPLDTLRERDTKGLYAAALRGETENVVGVDIPFPRPAHPDLVLDSSGAAGDADHLADLIVAQLHEFGRR</sequence>
<dbReference type="Pfam" id="PF01583">
    <property type="entry name" value="APS_kinase"/>
    <property type="match status" value="1"/>
</dbReference>
<dbReference type="PANTHER" id="PTHR42700">
    <property type="entry name" value="SULFATE ADENYLYLTRANSFERASE"/>
    <property type="match status" value="1"/>
</dbReference>
<dbReference type="GO" id="GO:0010134">
    <property type="term" value="P:sulfate assimilation via adenylyl sulfate reduction"/>
    <property type="evidence" value="ECO:0007669"/>
    <property type="project" value="TreeGrafter"/>
</dbReference>
<evidence type="ECO:0000313" key="4">
    <source>
        <dbReference type="Proteomes" id="UP000248889"/>
    </source>
</evidence>
<keyword evidence="1" id="KW-0808">Transferase</keyword>
<protein>
    <submittedName>
        <fullName evidence="3">Adenylyl-sulfate kinase</fullName>
    </submittedName>
</protein>
<evidence type="ECO:0000256" key="1">
    <source>
        <dbReference type="ARBA" id="ARBA00022679"/>
    </source>
</evidence>
<dbReference type="GO" id="GO:0005524">
    <property type="term" value="F:ATP binding"/>
    <property type="evidence" value="ECO:0007669"/>
    <property type="project" value="InterPro"/>
</dbReference>
<evidence type="ECO:0000259" key="2">
    <source>
        <dbReference type="Pfam" id="PF01583"/>
    </source>
</evidence>
<dbReference type="RefSeq" id="WP_111499944.1">
    <property type="nucleotide sequence ID" value="NZ_QKYN01000028.1"/>
</dbReference>
<dbReference type="PANTHER" id="PTHR42700:SF1">
    <property type="entry name" value="SULFATE ADENYLYLTRANSFERASE"/>
    <property type="match status" value="1"/>
</dbReference>
<dbReference type="InterPro" id="IPR027417">
    <property type="entry name" value="P-loop_NTPase"/>
</dbReference>
<dbReference type="GO" id="GO:0019379">
    <property type="term" value="P:sulfate assimilation, phosphoadenylyl sulfate reduction by phosphoadenylyl-sulfate reductase (thioredoxin)"/>
    <property type="evidence" value="ECO:0007669"/>
    <property type="project" value="TreeGrafter"/>
</dbReference>
<name>A0A2X0IMI5_9ACTN</name>
<dbReference type="GO" id="GO:0005737">
    <property type="term" value="C:cytoplasm"/>
    <property type="evidence" value="ECO:0007669"/>
    <property type="project" value="TreeGrafter"/>
</dbReference>
<proteinExistence type="predicted"/>
<accession>A0A2X0IMI5</accession>
<dbReference type="AlphaFoldDB" id="A0A2X0IMI5"/>
<dbReference type="SUPFAM" id="SSF52540">
    <property type="entry name" value="P-loop containing nucleoside triphosphate hydrolases"/>
    <property type="match status" value="1"/>
</dbReference>
<organism evidence="3 4">
    <name type="scientific">Streptacidiphilus pinicola</name>
    <dbReference type="NCBI Taxonomy" id="2219663"/>
    <lineage>
        <taxon>Bacteria</taxon>
        <taxon>Bacillati</taxon>
        <taxon>Actinomycetota</taxon>
        <taxon>Actinomycetes</taxon>
        <taxon>Kitasatosporales</taxon>
        <taxon>Streptomycetaceae</taxon>
        <taxon>Streptacidiphilus</taxon>
    </lineage>
</organism>
<dbReference type="Proteomes" id="UP000248889">
    <property type="component" value="Unassembled WGS sequence"/>
</dbReference>
<gene>
    <name evidence="3" type="ORF">DN069_06870</name>
</gene>
<dbReference type="NCBIfam" id="NF004041">
    <property type="entry name" value="PRK05541.1"/>
    <property type="match status" value="1"/>
</dbReference>
<reference evidence="3 4" key="1">
    <citation type="submission" date="2018-06" db="EMBL/GenBank/DDBJ databases">
        <title>Streptacidiphilus pinicola sp. nov., isolated from pine grove soil.</title>
        <authorList>
            <person name="Roh S.G."/>
            <person name="Park S."/>
            <person name="Kim M.-K."/>
            <person name="Yun B.-R."/>
            <person name="Park J."/>
            <person name="Kim M.J."/>
            <person name="Kim Y.S."/>
            <person name="Kim S.B."/>
        </authorList>
    </citation>
    <scope>NUCLEOTIDE SEQUENCE [LARGE SCALE GENOMIC DNA]</scope>
    <source>
        <strain evidence="3 4">MMS16-CNU450</strain>
    </source>
</reference>
<dbReference type="OrthoDB" id="9804504at2"/>
<dbReference type="EMBL" id="QKYN01000028">
    <property type="protein sequence ID" value="RAG86344.1"/>
    <property type="molecule type" value="Genomic_DNA"/>
</dbReference>
<keyword evidence="3" id="KW-0418">Kinase</keyword>
<dbReference type="CDD" id="cd02027">
    <property type="entry name" value="APSK"/>
    <property type="match status" value="1"/>
</dbReference>
<dbReference type="GO" id="GO:0004020">
    <property type="term" value="F:adenylylsulfate kinase activity"/>
    <property type="evidence" value="ECO:0007669"/>
    <property type="project" value="InterPro"/>
</dbReference>